<feature type="coiled-coil region" evidence="1">
    <location>
        <begin position="19"/>
        <end position="81"/>
    </location>
</feature>
<feature type="coiled-coil region" evidence="1">
    <location>
        <begin position="116"/>
        <end position="188"/>
    </location>
</feature>
<evidence type="ECO:0000256" key="2">
    <source>
        <dbReference type="SAM" id="MobiDB-lite"/>
    </source>
</evidence>
<sequence>MYELYEKVNSFEKEKTAIETAYKEEISQKNQEILKFEQEIMGLQIGNEVLVKDIKNEKNAKILLQQENSSLKKEINILKSKIGGLKMELIEAIKMKGDSEKLKMLHHKDSSLKTENKVQRNLIDEHEQKYQNLHKSFEQELKEKKKLVSDREDKMRLIADLEFANSEIQRLNNHLQVLLRLKKEQDSQLARLCLSNETVSDKEKSFYEWKIKEFEIQLEHVRNCKGECRAKKAIVATQETQTEEITQESDRYSEASLEEASAARVYERDARTDFAETENGESDNGDIHGPESEAEMTKIREENVMLTTLVTGALNCLKSKKCVDCVERTKVSDQKEKIYKTTAPSSSAHIPLSNSKPPHITTEKDPIQSVPFNASMQEALQKNNDHNVPLKSTEQNKPNSRKRASSPNTSTKRIFKPPPVKFSCGNLKEKFARFINNVDTTVDSKSYKAKKRGYK</sequence>
<name>A0A914E9W8_9BILA</name>
<feature type="region of interest" description="Disordered" evidence="2">
    <location>
        <begin position="272"/>
        <end position="291"/>
    </location>
</feature>
<feature type="region of interest" description="Disordered" evidence="2">
    <location>
        <begin position="337"/>
        <end position="366"/>
    </location>
</feature>
<protein>
    <submittedName>
        <fullName evidence="4">Uncharacterized protein</fullName>
    </submittedName>
</protein>
<dbReference type="Proteomes" id="UP000887540">
    <property type="component" value="Unplaced"/>
</dbReference>
<organism evidence="3 4">
    <name type="scientific">Acrobeloides nanus</name>
    <dbReference type="NCBI Taxonomy" id="290746"/>
    <lineage>
        <taxon>Eukaryota</taxon>
        <taxon>Metazoa</taxon>
        <taxon>Ecdysozoa</taxon>
        <taxon>Nematoda</taxon>
        <taxon>Chromadorea</taxon>
        <taxon>Rhabditida</taxon>
        <taxon>Tylenchina</taxon>
        <taxon>Cephalobomorpha</taxon>
        <taxon>Cephaloboidea</taxon>
        <taxon>Cephalobidae</taxon>
        <taxon>Acrobeloides</taxon>
    </lineage>
</organism>
<evidence type="ECO:0000313" key="4">
    <source>
        <dbReference type="WBParaSite" id="ACRNAN_scaffold6365.g31101.t1"/>
    </source>
</evidence>
<dbReference type="WBParaSite" id="ACRNAN_scaffold6365.g31101.t1">
    <property type="protein sequence ID" value="ACRNAN_scaffold6365.g31101.t1"/>
    <property type="gene ID" value="ACRNAN_scaffold6365.g31101"/>
</dbReference>
<feature type="compositionally biased region" description="Low complexity" evidence="2">
    <location>
        <begin position="254"/>
        <end position="263"/>
    </location>
</feature>
<evidence type="ECO:0000313" key="3">
    <source>
        <dbReference type="Proteomes" id="UP000887540"/>
    </source>
</evidence>
<proteinExistence type="predicted"/>
<keyword evidence="3" id="KW-1185">Reference proteome</keyword>
<feature type="region of interest" description="Disordered" evidence="2">
    <location>
        <begin position="241"/>
        <end position="263"/>
    </location>
</feature>
<feature type="region of interest" description="Disordered" evidence="2">
    <location>
        <begin position="382"/>
        <end position="421"/>
    </location>
</feature>
<evidence type="ECO:0000256" key="1">
    <source>
        <dbReference type="SAM" id="Coils"/>
    </source>
</evidence>
<dbReference type="AlphaFoldDB" id="A0A914E9W8"/>
<keyword evidence="1" id="KW-0175">Coiled coil</keyword>
<reference evidence="4" key="1">
    <citation type="submission" date="2022-11" db="UniProtKB">
        <authorList>
            <consortium name="WormBaseParasite"/>
        </authorList>
    </citation>
    <scope>IDENTIFICATION</scope>
</reference>
<feature type="compositionally biased region" description="Polar residues" evidence="2">
    <location>
        <begin position="342"/>
        <end position="356"/>
    </location>
</feature>
<accession>A0A914E9W8</accession>
<feature type="compositionally biased region" description="Acidic residues" evidence="2">
    <location>
        <begin position="275"/>
        <end position="284"/>
    </location>
</feature>